<dbReference type="PANTHER" id="PTHR34990:SF1">
    <property type="entry name" value="UDP-2,3-DIACYLGLUCOSAMINE HYDROLASE"/>
    <property type="match status" value="1"/>
</dbReference>
<keyword evidence="6 10" id="KW-0378">Hydrolase</keyword>
<dbReference type="AlphaFoldDB" id="A0A849P8C7"/>
<evidence type="ECO:0000256" key="10">
    <source>
        <dbReference type="HAMAP-Rule" id="MF_00575"/>
    </source>
</evidence>
<feature type="binding site" evidence="10">
    <location>
        <position position="212"/>
    </location>
    <ligand>
        <name>Mn(2+)</name>
        <dbReference type="ChEBI" id="CHEBI:29035"/>
        <label>2</label>
    </ligand>
</feature>
<keyword evidence="7 10" id="KW-0443">Lipid metabolism</keyword>
<feature type="binding site" evidence="10">
    <location>
        <position position="18"/>
    </location>
    <ligand>
        <name>Mn(2+)</name>
        <dbReference type="ChEBI" id="CHEBI:29035"/>
        <label>1</label>
    </ligand>
</feature>
<evidence type="ECO:0000259" key="11">
    <source>
        <dbReference type="Pfam" id="PF00149"/>
    </source>
</evidence>
<evidence type="ECO:0000256" key="4">
    <source>
        <dbReference type="ARBA" id="ARBA00022556"/>
    </source>
</evidence>
<feature type="binding site" evidence="10">
    <location>
        <position position="173"/>
    </location>
    <ligand>
        <name>substrate</name>
    </ligand>
</feature>
<keyword evidence="4 10" id="KW-0441">Lipid A biosynthesis</keyword>
<feature type="binding site" evidence="10">
    <location>
        <position position="177"/>
    </location>
    <ligand>
        <name>substrate</name>
    </ligand>
</feature>
<name>A0A849P8C7_9BURK</name>
<dbReference type="InterPro" id="IPR043461">
    <property type="entry name" value="LpxH-like"/>
</dbReference>
<comment type="similarity">
    <text evidence="10">Belongs to the LpxH family.</text>
</comment>
<evidence type="ECO:0000256" key="3">
    <source>
        <dbReference type="ARBA" id="ARBA00022519"/>
    </source>
</evidence>
<sequence length="267" mass="30452">MANLTSITLSGPLYVASDVHLGPHIPHTNQTFFQFLQQASQEAKALILAGDIFNVWFGDDLAFTHPEPWLQQALIALADCAQKIPIYFIHGNRDFLVGADLCQRLGIHLLPEQVLLKTDAGVIFMSHGDELCTHDKGYMRLRKILRCPAIQGVFLNLPLTWRQGIANFLRQRSKTAQRQQNANYHRDYDIDSKTLDKIIQQYPEIDYVVHGHTHKEAIHYLISTINNKKRLRYVLSDWDMDNATPRAAYLNIHPSGLTLHSLVKPPQ</sequence>
<feature type="binding site" evidence="10">
    <location>
        <position position="180"/>
    </location>
    <ligand>
        <name>substrate</name>
    </ligand>
</feature>
<keyword evidence="5 10" id="KW-0479">Metal-binding</keyword>
<dbReference type="UniPathway" id="UPA00359">
    <property type="reaction ID" value="UER00480"/>
</dbReference>
<comment type="subcellular location">
    <subcellularLocation>
        <location evidence="10">Cell inner membrane</location>
        <topology evidence="10">Peripheral membrane protein</topology>
        <orientation evidence="10">Cytoplasmic side</orientation>
    </subcellularLocation>
</comment>
<comment type="catalytic activity">
    <reaction evidence="10">
        <text>UDP-2-N,3-O-bis[(3R)-3-hydroxytetradecanoyl]-alpha-D-glucosamine + H2O = 2-N,3-O-bis[(3R)-3-hydroxytetradecanoyl]-alpha-D-glucosaminyl 1-phosphate + UMP + 2 H(+)</text>
        <dbReference type="Rhea" id="RHEA:25213"/>
        <dbReference type="ChEBI" id="CHEBI:15377"/>
        <dbReference type="ChEBI" id="CHEBI:15378"/>
        <dbReference type="ChEBI" id="CHEBI:57865"/>
        <dbReference type="ChEBI" id="CHEBI:57957"/>
        <dbReference type="ChEBI" id="CHEBI:78847"/>
        <dbReference type="EC" id="3.6.1.54"/>
    </reaction>
</comment>
<dbReference type="InterPro" id="IPR029052">
    <property type="entry name" value="Metallo-depent_PP-like"/>
</dbReference>
<dbReference type="HAMAP" id="MF_00575">
    <property type="entry name" value="LpxH"/>
    <property type="match status" value="1"/>
</dbReference>
<dbReference type="EMBL" id="JABGBN010000004">
    <property type="protein sequence ID" value="NOL51788.1"/>
    <property type="molecule type" value="Genomic_DNA"/>
</dbReference>
<feature type="binding site" evidence="10">
    <location>
        <position position="92"/>
    </location>
    <ligand>
        <name>Mn(2+)</name>
        <dbReference type="ChEBI" id="CHEBI:29035"/>
        <label>2</label>
    </ligand>
</feature>
<dbReference type="NCBIfam" id="NF003743">
    <property type="entry name" value="PRK05340.1"/>
    <property type="match status" value="1"/>
</dbReference>
<evidence type="ECO:0000313" key="12">
    <source>
        <dbReference type="EMBL" id="NOL51788.1"/>
    </source>
</evidence>
<comment type="cofactor">
    <cofactor evidence="10">
        <name>Mn(2+)</name>
        <dbReference type="ChEBI" id="CHEBI:29035"/>
    </cofactor>
    <text evidence="10">Binds 2 Mn(2+) ions per subunit in a binuclear metal center.</text>
</comment>
<organism evidence="12 13">
    <name type="scientific">Pelistega suis</name>
    <dbReference type="NCBI Taxonomy" id="1631957"/>
    <lineage>
        <taxon>Bacteria</taxon>
        <taxon>Pseudomonadati</taxon>
        <taxon>Pseudomonadota</taxon>
        <taxon>Betaproteobacteria</taxon>
        <taxon>Burkholderiales</taxon>
        <taxon>Alcaligenaceae</taxon>
        <taxon>Pelistega</taxon>
    </lineage>
</organism>
<gene>
    <name evidence="10" type="primary">lpxH</name>
    <name evidence="12" type="ORF">HKX39_06340</name>
</gene>
<dbReference type="GO" id="GO:0030145">
    <property type="term" value="F:manganese ion binding"/>
    <property type="evidence" value="ECO:0007669"/>
    <property type="project" value="UniProtKB-UniRule"/>
</dbReference>
<evidence type="ECO:0000256" key="2">
    <source>
        <dbReference type="ARBA" id="ARBA00022516"/>
    </source>
</evidence>
<comment type="pathway">
    <text evidence="10">Glycolipid biosynthesis; lipid IV(A) biosynthesis; lipid IV(A) from (3R)-3-hydroxytetradecanoyl-[acyl-carrier-protein] and UDP-N-acetyl-alpha-D-glucosamine: step 4/6.</text>
</comment>
<keyword evidence="8 10" id="KW-0472">Membrane</keyword>
<evidence type="ECO:0000313" key="13">
    <source>
        <dbReference type="Proteomes" id="UP000537862"/>
    </source>
</evidence>
<accession>A0A849P8C7</accession>
<comment type="function">
    <text evidence="10">Hydrolyzes the pyrophosphate bond of UDP-2,3-diacylglucosamine to yield 2,3-diacylglucosamine 1-phosphate (lipid X) and UMP by catalyzing the attack of water at the alpha-P atom. Involved in the biosynthesis of lipid A, a phosphorylated glycolipid that anchors the lipopolysaccharide to the outer membrane of the cell.</text>
</comment>
<feature type="domain" description="Calcineurin-like phosphoesterase" evidence="11">
    <location>
        <begin position="12"/>
        <end position="215"/>
    </location>
</feature>
<keyword evidence="13" id="KW-1185">Reference proteome</keyword>
<dbReference type="GO" id="GO:0009245">
    <property type="term" value="P:lipid A biosynthetic process"/>
    <property type="evidence" value="ECO:0007669"/>
    <property type="project" value="UniProtKB-UniRule"/>
</dbReference>
<evidence type="ECO:0000256" key="6">
    <source>
        <dbReference type="ARBA" id="ARBA00022801"/>
    </source>
</evidence>
<keyword evidence="3 10" id="KW-0997">Cell inner membrane</keyword>
<dbReference type="Proteomes" id="UP000537862">
    <property type="component" value="Unassembled WGS sequence"/>
</dbReference>
<dbReference type="Gene3D" id="3.60.21.10">
    <property type="match status" value="1"/>
</dbReference>
<feature type="binding site" evidence="10">
    <location>
        <position position="51"/>
    </location>
    <ligand>
        <name>Mn(2+)</name>
        <dbReference type="ChEBI" id="CHEBI:29035"/>
        <label>2</label>
    </ligand>
</feature>
<evidence type="ECO:0000256" key="7">
    <source>
        <dbReference type="ARBA" id="ARBA00023098"/>
    </source>
</evidence>
<dbReference type="RefSeq" id="WP_171680488.1">
    <property type="nucleotide sequence ID" value="NZ_JABGBN010000004.1"/>
</dbReference>
<reference evidence="12 13" key="1">
    <citation type="submission" date="2020-05" db="EMBL/GenBank/DDBJ databases">
        <authorList>
            <person name="Niu N."/>
        </authorList>
    </citation>
    <scope>NUCLEOTIDE SEQUENCE [LARGE SCALE GENOMIC DNA]</scope>
    <source>
        <strain evidence="12 13">3340-03</strain>
    </source>
</reference>
<evidence type="ECO:0000256" key="5">
    <source>
        <dbReference type="ARBA" id="ARBA00022723"/>
    </source>
</evidence>
<dbReference type="GO" id="GO:0019897">
    <property type="term" value="C:extrinsic component of plasma membrane"/>
    <property type="evidence" value="ECO:0007669"/>
    <property type="project" value="UniProtKB-UniRule"/>
</dbReference>
<comment type="caution">
    <text evidence="12">The sequence shown here is derived from an EMBL/GenBank/DDBJ whole genome shotgun (WGS) entry which is preliminary data.</text>
</comment>
<protein>
    <recommendedName>
        <fullName evidence="10">UDP-2,3-diacylglucosamine hydrolase</fullName>
        <ecNumber evidence="10">3.6.1.54</ecNumber>
    </recommendedName>
    <alternativeName>
        <fullName evidence="10">UDP-2,3-diacylglucosamine diphosphatase</fullName>
    </alternativeName>
</protein>
<dbReference type="InterPro" id="IPR010138">
    <property type="entry name" value="UDP-diacylglucosamine_Hdrlase"/>
</dbReference>
<dbReference type="EC" id="3.6.1.54" evidence="10"/>
<feature type="binding site" evidence="10">
    <location>
        <position position="51"/>
    </location>
    <ligand>
        <name>Mn(2+)</name>
        <dbReference type="ChEBI" id="CHEBI:29035"/>
        <label>1</label>
    </ligand>
</feature>
<evidence type="ECO:0000256" key="1">
    <source>
        <dbReference type="ARBA" id="ARBA00022475"/>
    </source>
</evidence>
<keyword evidence="1 10" id="KW-1003">Cell membrane</keyword>
<evidence type="ECO:0000256" key="8">
    <source>
        <dbReference type="ARBA" id="ARBA00023136"/>
    </source>
</evidence>
<keyword evidence="2 10" id="KW-0444">Lipid biosynthesis</keyword>
<dbReference type="InterPro" id="IPR004843">
    <property type="entry name" value="Calcineurin-like_PHP"/>
</dbReference>
<feature type="binding site" evidence="10">
    <location>
        <position position="127"/>
    </location>
    <ligand>
        <name>Mn(2+)</name>
        <dbReference type="ChEBI" id="CHEBI:29035"/>
        <label>2</label>
    </ligand>
</feature>
<feature type="binding site" evidence="10">
    <location>
        <position position="212"/>
    </location>
    <ligand>
        <name>substrate</name>
    </ligand>
</feature>
<feature type="binding site" evidence="10">
    <location>
        <position position="214"/>
    </location>
    <ligand>
        <name>Mn(2+)</name>
        <dbReference type="ChEBI" id="CHEBI:29035"/>
        <label>1</label>
    </ligand>
</feature>
<proteinExistence type="inferred from homology"/>
<dbReference type="GO" id="GO:0005737">
    <property type="term" value="C:cytoplasm"/>
    <property type="evidence" value="ECO:0007669"/>
    <property type="project" value="InterPro"/>
</dbReference>
<dbReference type="Pfam" id="PF00149">
    <property type="entry name" value="Metallophos"/>
    <property type="match status" value="1"/>
</dbReference>
<feature type="binding site" evidence="10">
    <location>
        <begin position="92"/>
        <end position="93"/>
    </location>
    <ligand>
        <name>substrate</name>
    </ligand>
</feature>
<evidence type="ECO:0000256" key="9">
    <source>
        <dbReference type="ARBA" id="ARBA00023211"/>
    </source>
</evidence>
<dbReference type="GO" id="GO:0008758">
    <property type="term" value="F:UDP-2,3-diacylglucosamine hydrolase activity"/>
    <property type="evidence" value="ECO:0007669"/>
    <property type="project" value="UniProtKB-UniRule"/>
</dbReference>
<feature type="binding site" evidence="10">
    <location>
        <position position="20"/>
    </location>
    <ligand>
        <name>Mn(2+)</name>
        <dbReference type="ChEBI" id="CHEBI:29035"/>
        <label>1</label>
    </ligand>
</feature>
<keyword evidence="9 10" id="KW-0464">Manganese</keyword>
<dbReference type="SUPFAM" id="SSF56300">
    <property type="entry name" value="Metallo-dependent phosphatases"/>
    <property type="match status" value="1"/>
</dbReference>
<dbReference type="CDD" id="cd07398">
    <property type="entry name" value="MPP_YbbF-LpxH"/>
    <property type="match status" value="1"/>
</dbReference>
<feature type="binding site" evidence="10">
    <location>
        <position position="135"/>
    </location>
    <ligand>
        <name>substrate</name>
    </ligand>
</feature>
<dbReference type="PANTHER" id="PTHR34990">
    <property type="entry name" value="UDP-2,3-DIACYLGLUCOSAMINE HYDROLASE-RELATED"/>
    <property type="match status" value="1"/>
</dbReference>